<feature type="compositionally biased region" description="Polar residues" evidence="1">
    <location>
        <begin position="89"/>
        <end position="105"/>
    </location>
</feature>
<feature type="compositionally biased region" description="Polar residues" evidence="1">
    <location>
        <begin position="22"/>
        <end position="39"/>
    </location>
</feature>
<dbReference type="GeneID" id="63752029"/>
<dbReference type="EMBL" id="KV878211">
    <property type="protein sequence ID" value="OJJ37129.1"/>
    <property type="molecule type" value="Genomic_DNA"/>
</dbReference>
<feature type="region of interest" description="Disordered" evidence="1">
    <location>
        <begin position="1"/>
        <end position="57"/>
    </location>
</feature>
<dbReference type="RefSeq" id="XP_040690805.1">
    <property type="nucleotide sequence ID" value="XM_040836181.1"/>
</dbReference>
<feature type="region of interest" description="Disordered" evidence="1">
    <location>
        <begin position="82"/>
        <end position="169"/>
    </location>
</feature>
<dbReference type="OrthoDB" id="4492273at2759"/>
<feature type="region of interest" description="Disordered" evidence="1">
    <location>
        <begin position="254"/>
        <end position="281"/>
    </location>
</feature>
<feature type="region of interest" description="Disordered" evidence="1">
    <location>
        <begin position="174"/>
        <end position="193"/>
    </location>
</feature>
<reference evidence="3" key="1">
    <citation type="journal article" date="2017" name="Genome Biol.">
        <title>Comparative genomics reveals high biological diversity and specific adaptations in the industrially and medically important fungal genus Aspergillus.</title>
        <authorList>
            <person name="de Vries R.P."/>
            <person name="Riley R."/>
            <person name="Wiebenga A."/>
            <person name="Aguilar-Osorio G."/>
            <person name="Amillis S."/>
            <person name="Uchima C.A."/>
            <person name="Anderluh G."/>
            <person name="Asadollahi M."/>
            <person name="Askin M."/>
            <person name="Barry K."/>
            <person name="Battaglia E."/>
            <person name="Bayram O."/>
            <person name="Benocci T."/>
            <person name="Braus-Stromeyer S.A."/>
            <person name="Caldana C."/>
            <person name="Canovas D."/>
            <person name="Cerqueira G.C."/>
            <person name="Chen F."/>
            <person name="Chen W."/>
            <person name="Choi C."/>
            <person name="Clum A."/>
            <person name="Dos Santos R.A."/>
            <person name="Damasio A.R."/>
            <person name="Diallinas G."/>
            <person name="Emri T."/>
            <person name="Fekete E."/>
            <person name="Flipphi M."/>
            <person name="Freyberg S."/>
            <person name="Gallo A."/>
            <person name="Gournas C."/>
            <person name="Habgood R."/>
            <person name="Hainaut M."/>
            <person name="Harispe M.L."/>
            <person name="Henrissat B."/>
            <person name="Hilden K.S."/>
            <person name="Hope R."/>
            <person name="Hossain A."/>
            <person name="Karabika E."/>
            <person name="Karaffa L."/>
            <person name="Karanyi Z."/>
            <person name="Krasevec N."/>
            <person name="Kuo A."/>
            <person name="Kusch H."/>
            <person name="LaButti K."/>
            <person name="Lagendijk E.L."/>
            <person name="Lapidus A."/>
            <person name="Levasseur A."/>
            <person name="Lindquist E."/>
            <person name="Lipzen A."/>
            <person name="Logrieco A.F."/>
            <person name="MacCabe A."/>
            <person name="Maekelae M.R."/>
            <person name="Malavazi I."/>
            <person name="Melin P."/>
            <person name="Meyer V."/>
            <person name="Mielnichuk N."/>
            <person name="Miskei M."/>
            <person name="Molnar A.P."/>
            <person name="Mule G."/>
            <person name="Ngan C.Y."/>
            <person name="Orejas M."/>
            <person name="Orosz E."/>
            <person name="Ouedraogo J.P."/>
            <person name="Overkamp K.M."/>
            <person name="Park H.-S."/>
            <person name="Perrone G."/>
            <person name="Piumi F."/>
            <person name="Punt P.J."/>
            <person name="Ram A.F."/>
            <person name="Ramon A."/>
            <person name="Rauscher S."/>
            <person name="Record E."/>
            <person name="Riano-Pachon D.M."/>
            <person name="Robert V."/>
            <person name="Roehrig J."/>
            <person name="Ruller R."/>
            <person name="Salamov A."/>
            <person name="Salih N.S."/>
            <person name="Samson R.A."/>
            <person name="Sandor E."/>
            <person name="Sanguinetti M."/>
            <person name="Schuetze T."/>
            <person name="Sepcic K."/>
            <person name="Shelest E."/>
            <person name="Sherlock G."/>
            <person name="Sophianopoulou V."/>
            <person name="Squina F.M."/>
            <person name="Sun H."/>
            <person name="Susca A."/>
            <person name="Todd R.B."/>
            <person name="Tsang A."/>
            <person name="Unkles S.E."/>
            <person name="van de Wiele N."/>
            <person name="van Rossen-Uffink D."/>
            <person name="Oliveira J.V."/>
            <person name="Vesth T.C."/>
            <person name="Visser J."/>
            <person name="Yu J.-H."/>
            <person name="Zhou M."/>
            <person name="Andersen M.R."/>
            <person name="Archer D.B."/>
            <person name="Baker S.E."/>
            <person name="Benoit I."/>
            <person name="Brakhage A.A."/>
            <person name="Braus G.H."/>
            <person name="Fischer R."/>
            <person name="Frisvad J.C."/>
            <person name="Goldman G.H."/>
            <person name="Houbraken J."/>
            <person name="Oakley B."/>
            <person name="Pocsi I."/>
            <person name="Scazzocchio C."/>
            <person name="Seiboth B."/>
            <person name="vanKuyk P.A."/>
            <person name="Wortman J."/>
            <person name="Dyer P.S."/>
            <person name="Grigoriev I.V."/>
        </authorList>
    </citation>
    <scope>NUCLEOTIDE SEQUENCE [LARGE SCALE GENOMIC DNA]</scope>
    <source>
        <strain evidence="3">DTO 134E9</strain>
    </source>
</reference>
<evidence type="ECO:0000256" key="1">
    <source>
        <dbReference type="SAM" id="MobiDB-lite"/>
    </source>
</evidence>
<dbReference type="AlphaFoldDB" id="A0A1L9RQC6"/>
<organism evidence="2 3">
    <name type="scientific">Aspergillus wentii DTO 134E9</name>
    <dbReference type="NCBI Taxonomy" id="1073089"/>
    <lineage>
        <taxon>Eukaryota</taxon>
        <taxon>Fungi</taxon>
        <taxon>Dikarya</taxon>
        <taxon>Ascomycota</taxon>
        <taxon>Pezizomycotina</taxon>
        <taxon>Eurotiomycetes</taxon>
        <taxon>Eurotiomycetidae</taxon>
        <taxon>Eurotiales</taxon>
        <taxon>Aspergillaceae</taxon>
        <taxon>Aspergillus</taxon>
        <taxon>Aspergillus subgen. Cremei</taxon>
    </lineage>
</organism>
<name>A0A1L9RQC6_ASPWE</name>
<feature type="compositionally biased region" description="Basic and acidic residues" evidence="1">
    <location>
        <begin position="117"/>
        <end position="132"/>
    </location>
</feature>
<feature type="compositionally biased region" description="Polar residues" evidence="1">
    <location>
        <begin position="182"/>
        <end position="193"/>
    </location>
</feature>
<accession>A0A1L9RQC6</accession>
<keyword evidence="3" id="KW-1185">Reference proteome</keyword>
<protein>
    <submittedName>
        <fullName evidence="2">Uncharacterized protein</fullName>
    </submittedName>
</protein>
<evidence type="ECO:0000313" key="3">
    <source>
        <dbReference type="Proteomes" id="UP000184383"/>
    </source>
</evidence>
<evidence type="ECO:0000313" key="2">
    <source>
        <dbReference type="EMBL" id="OJJ37129.1"/>
    </source>
</evidence>
<sequence length="303" mass="34468">MAPDDHKQVQPKSTSQDEKLSQGRSHTVYSLQTKKTYPTQHIMPFFQTSHESKRISRPLDTMEEIDFELCLNVEQHAAVARREKRRISARNNNTSKTNRENSTTAETDRIRNPNRPESNDGDKKSEGSEKTEPWSLRPRKRTKVSASGSWREPHSTNSHENASEDQNEDMAIEAATSDESHPQTFPDTSSMISESSATNLNLLHLDMSAVNIDESENDDHRFPLDSLVCGEMSGFSSLGSNKLSHFEIYEDPDSMDIDDSHLKASWRSSSPDEDKENADDEYEQLSNADITIMNQETNIRHRI</sequence>
<gene>
    <name evidence="2" type="ORF">ASPWEDRAFT_440830</name>
</gene>
<feature type="compositionally biased region" description="Acidic residues" evidence="1">
    <location>
        <begin position="271"/>
        <end position="281"/>
    </location>
</feature>
<proteinExistence type="predicted"/>
<dbReference type="VEuPathDB" id="FungiDB:ASPWEDRAFT_440830"/>
<dbReference type="Proteomes" id="UP000184383">
    <property type="component" value="Unassembled WGS sequence"/>
</dbReference>